<accession>A0ABM4U6A3</accession>
<protein>
    <submittedName>
        <fullName evidence="2">Secreted RxLR effector protein 161-like</fullName>
    </submittedName>
</protein>
<organism evidence="1 2">
    <name type="scientific">Coffea arabica</name>
    <name type="common">Arabian coffee</name>
    <dbReference type="NCBI Taxonomy" id="13443"/>
    <lineage>
        <taxon>Eukaryota</taxon>
        <taxon>Viridiplantae</taxon>
        <taxon>Streptophyta</taxon>
        <taxon>Embryophyta</taxon>
        <taxon>Tracheophyta</taxon>
        <taxon>Spermatophyta</taxon>
        <taxon>Magnoliopsida</taxon>
        <taxon>eudicotyledons</taxon>
        <taxon>Gunneridae</taxon>
        <taxon>Pentapetalae</taxon>
        <taxon>asterids</taxon>
        <taxon>lamiids</taxon>
        <taxon>Gentianales</taxon>
        <taxon>Rubiaceae</taxon>
        <taxon>Ixoroideae</taxon>
        <taxon>Gardenieae complex</taxon>
        <taxon>Bertiereae - Coffeeae clade</taxon>
        <taxon>Coffeeae</taxon>
        <taxon>Coffea</taxon>
    </lineage>
</organism>
<dbReference type="PANTHER" id="PTHR11439">
    <property type="entry name" value="GAG-POL-RELATED RETROTRANSPOSON"/>
    <property type="match status" value="1"/>
</dbReference>
<dbReference type="Proteomes" id="UP001652660">
    <property type="component" value="Chromosome 4e"/>
</dbReference>
<name>A0ABM4U6A3_COFAR</name>
<sequence>MDSIPYASLVGSLMYAQVCTRPDIAFIVGMLGRYQSNPGKDHWKAAKRVLRYLQGTKDYRLTYKQSDYLEVVGYSDSDFAGSVDSSKSTSGYIFLLAGGAASWRSIKQTIVASSTMEAEFIACYETTSQALWLKNFISGLKVIDSISRLLKIFCDNSAAVFFAKNNKSGSRSKHIDIKFLMVRDHVKKQEVIIEHINTELIIADPMTKGLSAKVFQDHATHMGLSSSC</sequence>
<evidence type="ECO:0000313" key="1">
    <source>
        <dbReference type="Proteomes" id="UP001652660"/>
    </source>
</evidence>
<dbReference type="CDD" id="cd09272">
    <property type="entry name" value="RNase_HI_RT_Ty1"/>
    <property type="match status" value="1"/>
</dbReference>
<evidence type="ECO:0000313" key="2">
    <source>
        <dbReference type="RefSeq" id="XP_071902806.1"/>
    </source>
</evidence>
<dbReference type="RefSeq" id="XP_071902806.1">
    <property type="nucleotide sequence ID" value="XM_072046705.1"/>
</dbReference>
<proteinExistence type="predicted"/>
<dbReference type="GeneID" id="140005680"/>
<gene>
    <name evidence="2" type="primary">LOC140005680</name>
</gene>
<reference evidence="2" key="1">
    <citation type="submission" date="2025-08" db="UniProtKB">
        <authorList>
            <consortium name="RefSeq"/>
        </authorList>
    </citation>
    <scope>IDENTIFICATION</scope>
    <source>
        <tissue evidence="2">Leaves</tissue>
    </source>
</reference>
<dbReference type="PANTHER" id="PTHR11439:SF467">
    <property type="entry name" value="INTEGRASE CATALYTIC DOMAIN-CONTAINING PROTEIN"/>
    <property type="match status" value="1"/>
</dbReference>
<keyword evidence="1" id="KW-1185">Reference proteome</keyword>